<name>A0A1Z5HWQ9_9FIRM</name>
<dbReference type="AlphaFoldDB" id="A0A1Z5HWQ9"/>
<reference evidence="2" key="1">
    <citation type="journal article" date="2017" name="Appl. Environ. Microbiol.">
        <title>Genomic analysis of Calderihabitans maritimus KKC1, a thermophilic hydrogenogenic carboxydotrophic bacterium isolated from marine sediment.</title>
        <authorList>
            <person name="Omae K."/>
            <person name="Yoneda Y."/>
            <person name="Fukuyama Y."/>
            <person name="Yoshida T."/>
            <person name="Sako Y."/>
        </authorList>
    </citation>
    <scope>NUCLEOTIDE SEQUENCE [LARGE SCALE GENOMIC DNA]</scope>
    <source>
        <strain evidence="2">KKC1</strain>
    </source>
</reference>
<comment type="caution">
    <text evidence="1">The sequence shown here is derived from an EMBL/GenBank/DDBJ whole genome shotgun (WGS) entry which is preliminary data.</text>
</comment>
<protein>
    <submittedName>
        <fullName evidence="1">Uncharacterized protein</fullName>
    </submittedName>
</protein>
<proteinExistence type="predicted"/>
<dbReference type="EMBL" id="BDGJ01000168">
    <property type="protein sequence ID" value="GAW93797.1"/>
    <property type="molecule type" value="Genomic_DNA"/>
</dbReference>
<evidence type="ECO:0000313" key="2">
    <source>
        <dbReference type="Proteomes" id="UP000197032"/>
    </source>
</evidence>
<accession>A0A1Z5HWQ9</accession>
<sequence length="56" mass="6559">MEELAKLGLDENSRKVQKLASNIEFRRLVLLTLGEILQELKELNAQLKDQEYKTEK</sequence>
<keyword evidence="2" id="KW-1185">Reference proteome</keyword>
<dbReference type="Proteomes" id="UP000197032">
    <property type="component" value="Unassembled WGS sequence"/>
</dbReference>
<evidence type="ECO:0000313" key="1">
    <source>
        <dbReference type="EMBL" id="GAW93797.1"/>
    </source>
</evidence>
<organism evidence="1 2">
    <name type="scientific">Calderihabitans maritimus</name>
    <dbReference type="NCBI Taxonomy" id="1246530"/>
    <lineage>
        <taxon>Bacteria</taxon>
        <taxon>Bacillati</taxon>
        <taxon>Bacillota</taxon>
        <taxon>Clostridia</taxon>
        <taxon>Neomoorellales</taxon>
        <taxon>Calderihabitantaceae</taxon>
        <taxon>Calderihabitans</taxon>
    </lineage>
</organism>
<gene>
    <name evidence="1" type="ORF">KKC1_29240</name>
</gene>